<evidence type="ECO:0000313" key="2">
    <source>
        <dbReference type="Proteomes" id="UP000321514"/>
    </source>
</evidence>
<dbReference type="PANTHER" id="PTHR40254:SF1">
    <property type="entry name" value="BLR0577 PROTEIN"/>
    <property type="match status" value="1"/>
</dbReference>
<organism evidence="1 2">
    <name type="scientific">Myxococcus fulvus</name>
    <dbReference type="NCBI Taxonomy" id="33"/>
    <lineage>
        <taxon>Bacteria</taxon>
        <taxon>Pseudomonadati</taxon>
        <taxon>Myxococcota</taxon>
        <taxon>Myxococcia</taxon>
        <taxon>Myxococcales</taxon>
        <taxon>Cystobacterineae</taxon>
        <taxon>Myxococcaceae</taxon>
        <taxon>Myxococcus</taxon>
    </lineage>
</organism>
<dbReference type="AlphaFoldDB" id="A0A511T8S3"/>
<dbReference type="InterPro" id="IPR052189">
    <property type="entry name" value="L-asp_N-monooxygenase_NS-form"/>
</dbReference>
<dbReference type="InterPro" id="IPR036188">
    <property type="entry name" value="FAD/NAD-bd_sf"/>
</dbReference>
<gene>
    <name evidence="1" type="ORF">MFU01_54640</name>
</gene>
<evidence type="ECO:0000313" key="1">
    <source>
        <dbReference type="EMBL" id="GEN10427.1"/>
    </source>
</evidence>
<dbReference type="Proteomes" id="UP000321514">
    <property type="component" value="Unassembled WGS sequence"/>
</dbReference>
<proteinExistence type="predicted"/>
<name>A0A511T8S3_MYXFU</name>
<accession>A0A511T8S3</accession>
<dbReference type="Gene3D" id="3.50.50.60">
    <property type="entry name" value="FAD/NAD(P)-binding domain"/>
    <property type="match status" value="1"/>
</dbReference>
<protein>
    <submittedName>
        <fullName evidence="1">Uncharacterized protein</fullName>
    </submittedName>
</protein>
<comment type="caution">
    <text evidence="1">The sequence shown here is derived from an EMBL/GenBank/DDBJ whole genome shotgun (WGS) entry which is preliminary data.</text>
</comment>
<reference evidence="1 2" key="1">
    <citation type="submission" date="2019-07" db="EMBL/GenBank/DDBJ databases">
        <title>Whole genome shotgun sequence of Myxococcus fulvus NBRC 100333.</title>
        <authorList>
            <person name="Hosoyama A."/>
            <person name="Uohara A."/>
            <person name="Ohji S."/>
            <person name="Ichikawa N."/>
        </authorList>
    </citation>
    <scope>NUCLEOTIDE SEQUENCE [LARGE SCALE GENOMIC DNA]</scope>
    <source>
        <strain evidence="1 2">NBRC 100333</strain>
    </source>
</reference>
<dbReference type="SUPFAM" id="SSF51905">
    <property type="entry name" value="FAD/NAD(P)-binding domain"/>
    <property type="match status" value="1"/>
</dbReference>
<dbReference type="PANTHER" id="PTHR40254">
    <property type="entry name" value="BLR0577 PROTEIN"/>
    <property type="match status" value="1"/>
</dbReference>
<sequence>MNVHRISPGDAMKRTPHIAIVGGGQSARWFLFALTERLARGERALQGCRLTIIEAQTEVGTGLAWSRRNALEEHLASLPAKMSRWSFGERQQVQFQRTLGLLRELGLSVELITGQEALTLEQRAEHFEIGLASAPPVTADYVILATGYGQRAWRSRALPESLLDGRPGVHGSPWPAKALQDAVLEGSENRPKHVLILGSYLNGIDAALSLAVKAGRFVPDAEVRLRYEAPEDFKVTLGSRTGQLPKVWGREASSPYQPRWFTAERLQETFQTSGSVRLLSIDTTLEMLGDELAEAAGRQRGRRRGAPVRRRIRAWQRHLARADKAETLRRDIAAVLTTGKPFGGYEHMRVVEWQTCIDAAIQLWSENSPWFSAEDHLYFDRELRTTFFNTMLPMTLGNALQIEAMLRAGHLEVIAMGRGYELHPVADPAWRVSVTYGDAMGRSQTRRFTDVVDATGQYSSIEAHPSPLIQFMLGNGLIQPGLRAFRSTEGLSVPADKKRSVITRGEQAYLVTGGIYVNPKTGEVIPRGTYELESSGSNRTAMYAMGPNVCGQFTDAQSLGQTQRDSLRIVADLCRKLIQQQE</sequence>
<dbReference type="EMBL" id="BJXR01000039">
    <property type="protein sequence ID" value="GEN10427.1"/>
    <property type="molecule type" value="Genomic_DNA"/>
</dbReference>